<keyword evidence="2" id="KW-1185">Reference proteome</keyword>
<sequence length="232" mass="27771">MRLKYIYHSSFLVELKNVNIIFDYYKKEIPDMDRNKKLYIISTHGHKDHFNKKIFDLFSEFKDVEYILSDDINLINIEKDKNIHKISINSKYNIGDLEIETFESTDLGVAVLIIVEGKTIYHAGDLNWWTWHGYETKEEYQVMTERFLKEMDKLTERNIDLAMVPLDPRQGDRYDWGLSHFIKVTKTSYVAPMHLWEKYEMIDKFRKKHLDLTEKTVIIDTHKTSTDGYTIE</sequence>
<dbReference type="EMBL" id="JABGBW010000002">
    <property type="protein sequence ID" value="MBC2575869.1"/>
    <property type="molecule type" value="Genomic_DNA"/>
</dbReference>
<protein>
    <submittedName>
        <fullName evidence="1">MBL fold metallo-hydrolase</fullName>
    </submittedName>
</protein>
<dbReference type="Proteomes" id="UP000713904">
    <property type="component" value="Unassembled WGS sequence"/>
</dbReference>
<evidence type="ECO:0000313" key="2">
    <source>
        <dbReference type="Proteomes" id="UP000713904"/>
    </source>
</evidence>
<dbReference type="Pfam" id="PF13483">
    <property type="entry name" value="Lactamase_B_3"/>
    <property type="match status" value="1"/>
</dbReference>
<organism evidence="1 2">
    <name type="scientific">Peptostreptococcus canis</name>
    <dbReference type="NCBI Taxonomy" id="1159213"/>
    <lineage>
        <taxon>Bacteria</taxon>
        <taxon>Bacillati</taxon>
        <taxon>Bacillota</taxon>
        <taxon>Clostridia</taxon>
        <taxon>Peptostreptococcales</taxon>
        <taxon>Peptostreptococcaceae</taxon>
        <taxon>Peptostreptococcus</taxon>
    </lineage>
</organism>
<reference evidence="1 2" key="1">
    <citation type="submission" date="2020-05" db="EMBL/GenBank/DDBJ databases">
        <title>Draft genome of xy-202 and genomic insight in genome of the genus Peptostreptococcus.</title>
        <authorList>
            <person name="Zhang Z."/>
        </authorList>
    </citation>
    <scope>NUCLEOTIDE SEQUENCE [LARGE SCALE GENOMIC DNA]</scope>
    <source>
        <strain evidence="1 2">DSM 27025</strain>
    </source>
</reference>
<dbReference type="PANTHER" id="PTHR42967">
    <property type="entry name" value="METAL DEPENDENT HYDROLASE"/>
    <property type="match status" value="1"/>
</dbReference>
<dbReference type="PANTHER" id="PTHR42967:SF1">
    <property type="entry name" value="MBL FOLD METALLO-HYDROLASE"/>
    <property type="match status" value="1"/>
</dbReference>
<proteinExistence type="predicted"/>
<accession>A0ABR6TKD0</accession>
<name>A0ABR6TKD0_9FIRM</name>
<dbReference type="SUPFAM" id="SSF56281">
    <property type="entry name" value="Metallo-hydrolase/oxidoreductase"/>
    <property type="match status" value="1"/>
</dbReference>
<dbReference type="InterPro" id="IPR036866">
    <property type="entry name" value="RibonucZ/Hydroxyglut_hydro"/>
</dbReference>
<dbReference type="Gene3D" id="3.60.15.10">
    <property type="entry name" value="Ribonuclease Z/Hydroxyacylglutathione hydrolase-like"/>
    <property type="match status" value="1"/>
</dbReference>
<evidence type="ECO:0000313" key="1">
    <source>
        <dbReference type="EMBL" id="MBC2575869.1"/>
    </source>
</evidence>
<gene>
    <name evidence="1" type="ORF">HLB29_04135</name>
</gene>
<dbReference type="RefSeq" id="WP_185623890.1">
    <property type="nucleotide sequence ID" value="NZ_JABGBW010000002.1"/>
</dbReference>
<comment type="caution">
    <text evidence="1">The sequence shown here is derived from an EMBL/GenBank/DDBJ whole genome shotgun (WGS) entry which is preliminary data.</text>
</comment>